<protein>
    <recommendedName>
        <fullName evidence="4">CxC1-like cysteine cluster associated with KDZ transposases domain-containing protein</fullName>
    </recommendedName>
</protein>
<feature type="region of interest" description="Disordered" evidence="1">
    <location>
        <begin position="1"/>
        <end position="28"/>
    </location>
</feature>
<dbReference type="EMBL" id="ML769602">
    <property type="protein sequence ID" value="KAE9392167.1"/>
    <property type="molecule type" value="Genomic_DNA"/>
</dbReference>
<sequence length="472" mass="52991">MGKSKSSRAKNRTVHTHNGGGRFGTGLGSSQVLGNRALTKKREDAALQRARAAQGLSTELQNALHDISGDTEDKPAGDDMIVDGIDFSHAFDNDDHSESEQTAAFQNVIVDIRDVAWASIIDELVDDYIQWKYKSPPQPSPTAEPSEWDFPLKSLTCTPSITKLPYVEIRILKATTALVQAGYLAASPVSPSLAVSLRTLELLRTIRLFKPNFSIEAFAKDRLPSFTLSHTAVDPELRLSDTFDIYLAMYCARSMLACPPCNYELDDEPPLTFTRMFVADRNNSLKRMDGVASAKLLTGVFLEKVTTYPQRGVGFWGMTLAAPLAAPVCEQLSRPEFKEKGCRTCVNAFHGYSHNAYLPRKFYHPAQHSWHGSRRILKPLNACSPARNQLGSITRYMSPYRRRVFIDLFLQQWDRDKYQNLATMLHNNYIQALDIIENEVPSFKADLQALNITEEDLETYLANETRHLQPGQ</sequence>
<reference evidence="2" key="1">
    <citation type="journal article" date="2019" name="Environ. Microbiol.">
        <title>Fungal ecological strategies reflected in gene transcription - a case study of two litter decomposers.</title>
        <authorList>
            <person name="Barbi F."/>
            <person name="Kohler A."/>
            <person name="Barry K."/>
            <person name="Baskaran P."/>
            <person name="Daum C."/>
            <person name="Fauchery L."/>
            <person name="Ihrmark K."/>
            <person name="Kuo A."/>
            <person name="LaButti K."/>
            <person name="Lipzen A."/>
            <person name="Morin E."/>
            <person name="Grigoriev I.V."/>
            <person name="Henrissat B."/>
            <person name="Lindahl B."/>
            <person name="Martin F."/>
        </authorList>
    </citation>
    <scope>NUCLEOTIDE SEQUENCE</scope>
    <source>
        <strain evidence="2">JB14</strain>
    </source>
</reference>
<evidence type="ECO:0000256" key="1">
    <source>
        <dbReference type="SAM" id="MobiDB-lite"/>
    </source>
</evidence>
<proteinExistence type="predicted"/>
<name>A0A6A4H4X2_9AGAR</name>
<feature type="compositionally biased region" description="Gly residues" evidence="1">
    <location>
        <begin position="18"/>
        <end position="27"/>
    </location>
</feature>
<accession>A0A6A4H4X2</accession>
<gene>
    <name evidence="2" type="ORF">BT96DRAFT_1000580</name>
</gene>
<dbReference type="Pfam" id="PF18758">
    <property type="entry name" value="KDZ"/>
    <property type="match status" value="1"/>
</dbReference>
<keyword evidence="3" id="KW-1185">Reference proteome</keyword>
<evidence type="ECO:0000313" key="2">
    <source>
        <dbReference type="EMBL" id="KAE9392167.1"/>
    </source>
</evidence>
<dbReference type="InterPro" id="IPR040521">
    <property type="entry name" value="KDZ"/>
</dbReference>
<organism evidence="2 3">
    <name type="scientific">Gymnopus androsaceus JB14</name>
    <dbReference type="NCBI Taxonomy" id="1447944"/>
    <lineage>
        <taxon>Eukaryota</taxon>
        <taxon>Fungi</taxon>
        <taxon>Dikarya</taxon>
        <taxon>Basidiomycota</taxon>
        <taxon>Agaricomycotina</taxon>
        <taxon>Agaricomycetes</taxon>
        <taxon>Agaricomycetidae</taxon>
        <taxon>Agaricales</taxon>
        <taxon>Marasmiineae</taxon>
        <taxon>Omphalotaceae</taxon>
        <taxon>Gymnopus</taxon>
    </lineage>
</organism>
<dbReference type="AlphaFoldDB" id="A0A6A4H4X2"/>
<feature type="compositionally biased region" description="Basic residues" evidence="1">
    <location>
        <begin position="1"/>
        <end position="15"/>
    </location>
</feature>
<dbReference type="OrthoDB" id="2505969at2759"/>
<evidence type="ECO:0000313" key="3">
    <source>
        <dbReference type="Proteomes" id="UP000799118"/>
    </source>
</evidence>
<dbReference type="Proteomes" id="UP000799118">
    <property type="component" value="Unassembled WGS sequence"/>
</dbReference>
<evidence type="ECO:0008006" key="4">
    <source>
        <dbReference type="Google" id="ProtNLM"/>
    </source>
</evidence>